<dbReference type="Proteomes" id="UP000283458">
    <property type="component" value="Unassembled WGS sequence"/>
</dbReference>
<comment type="caution">
    <text evidence="2">The sequence shown here is derived from an EMBL/GenBank/DDBJ whole genome shotgun (WGS) entry which is preliminary data.</text>
</comment>
<dbReference type="EMBL" id="QYUL01000001">
    <property type="protein sequence ID" value="RJF83159.1"/>
    <property type="molecule type" value="Genomic_DNA"/>
</dbReference>
<feature type="region of interest" description="Disordered" evidence="1">
    <location>
        <begin position="1"/>
        <end position="26"/>
    </location>
</feature>
<evidence type="ECO:0000313" key="3">
    <source>
        <dbReference type="Proteomes" id="UP000283458"/>
    </source>
</evidence>
<keyword evidence="3" id="KW-1185">Reference proteome</keyword>
<feature type="compositionally biased region" description="Basic and acidic residues" evidence="1">
    <location>
        <begin position="1"/>
        <end position="11"/>
    </location>
</feature>
<gene>
    <name evidence="2" type="ORF">D3877_00160</name>
</gene>
<dbReference type="AlphaFoldDB" id="A0A418VZL4"/>
<sequence length="99" mass="11795">MRGLNDQHRVDSPFSIPRGDDGPATRRARAMEDIDRQRTLEYFERLGKERVRLYAAIDCERFLGGWQVRELADQWLAGQDGDNRARPLWRRLLRRQRQS</sequence>
<organism evidence="2 3">
    <name type="scientific">Azospirillum cavernae</name>
    <dbReference type="NCBI Taxonomy" id="2320860"/>
    <lineage>
        <taxon>Bacteria</taxon>
        <taxon>Pseudomonadati</taxon>
        <taxon>Pseudomonadota</taxon>
        <taxon>Alphaproteobacteria</taxon>
        <taxon>Rhodospirillales</taxon>
        <taxon>Azospirillaceae</taxon>
        <taxon>Azospirillum</taxon>
    </lineage>
</organism>
<evidence type="ECO:0000256" key="1">
    <source>
        <dbReference type="SAM" id="MobiDB-lite"/>
    </source>
</evidence>
<evidence type="ECO:0000313" key="2">
    <source>
        <dbReference type="EMBL" id="RJF83159.1"/>
    </source>
</evidence>
<protein>
    <submittedName>
        <fullName evidence="2">Uncharacterized protein</fullName>
    </submittedName>
</protein>
<name>A0A418VZL4_9PROT</name>
<accession>A0A418VZL4</accession>
<reference evidence="2 3" key="1">
    <citation type="submission" date="2018-09" db="EMBL/GenBank/DDBJ databases">
        <authorList>
            <person name="Zhu H."/>
        </authorList>
    </citation>
    <scope>NUCLEOTIDE SEQUENCE [LARGE SCALE GENOMIC DNA]</scope>
    <source>
        <strain evidence="2 3">K2W22B-5</strain>
    </source>
</reference>
<proteinExistence type="predicted"/>